<dbReference type="RefSeq" id="WP_071866200.1">
    <property type="nucleotide sequence ID" value="NZ_BJWA01000004.1"/>
</dbReference>
<evidence type="ECO:0000313" key="9">
    <source>
        <dbReference type="Proteomes" id="UP000195024"/>
    </source>
</evidence>
<feature type="coiled-coil region" evidence="6">
    <location>
        <begin position="173"/>
        <end position="200"/>
    </location>
</feature>
<evidence type="ECO:0000256" key="6">
    <source>
        <dbReference type="SAM" id="Coils"/>
    </source>
</evidence>
<keyword evidence="4 6" id="KW-0175">Coiled coil</keyword>
<dbReference type="Proteomes" id="UP000195024">
    <property type="component" value="Unassembled WGS sequence"/>
</dbReference>
<name>A0A1L8V335_ENTMU</name>
<dbReference type="InterPro" id="IPR019933">
    <property type="entry name" value="DivIVA_domain"/>
</dbReference>
<reference evidence="8 9" key="1">
    <citation type="submission" date="2017-05" db="EMBL/GenBank/DDBJ databases">
        <title>The Genome Sequence of Enterococcus mundtii 6B1_DIV0119.</title>
        <authorList>
            <consortium name="The Broad Institute Genomics Platform"/>
            <consortium name="The Broad Institute Genomic Center for Infectious Diseases"/>
            <person name="Earl A."/>
            <person name="Manson A."/>
            <person name="Schwartman J."/>
            <person name="Gilmore M."/>
            <person name="Abouelleil A."/>
            <person name="Cao P."/>
            <person name="Chapman S."/>
            <person name="Cusick C."/>
            <person name="Shea T."/>
            <person name="Young S."/>
            <person name="Neafsey D."/>
            <person name="Nusbaum C."/>
            <person name="Birren B."/>
        </authorList>
    </citation>
    <scope>NUCLEOTIDE SEQUENCE [LARGE SCALE GENOMIC DNA]</scope>
    <source>
        <strain evidence="8 9">6B1_DIV0119</strain>
    </source>
</reference>
<evidence type="ECO:0000256" key="2">
    <source>
        <dbReference type="ARBA" id="ARBA00022490"/>
    </source>
</evidence>
<keyword evidence="2" id="KW-0963">Cytoplasm</keyword>
<evidence type="ECO:0000313" key="8">
    <source>
        <dbReference type="EMBL" id="OTP25479.1"/>
    </source>
</evidence>
<keyword evidence="10" id="KW-1185">Reference proteome</keyword>
<accession>A0A1L8V335</accession>
<dbReference type="GO" id="GO:0051301">
    <property type="term" value="P:cell division"/>
    <property type="evidence" value="ECO:0007669"/>
    <property type="project" value="UniProtKB-KW"/>
</dbReference>
<dbReference type="EMBL" id="NGMS01000002">
    <property type="protein sequence ID" value="OTP25479.1"/>
    <property type="molecule type" value="Genomic_DNA"/>
</dbReference>
<evidence type="ECO:0000313" key="7">
    <source>
        <dbReference type="EMBL" id="GEL79776.1"/>
    </source>
</evidence>
<proteinExistence type="predicted"/>
<evidence type="ECO:0000256" key="3">
    <source>
        <dbReference type="ARBA" id="ARBA00022618"/>
    </source>
</evidence>
<keyword evidence="3" id="KW-0132">Cell division</keyword>
<evidence type="ECO:0000256" key="5">
    <source>
        <dbReference type="ARBA" id="ARBA00023306"/>
    </source>
</evidence>
<evidence type="ECO:0000256" key="4">
    <source>
        <dbReference type="ARBA" id="ARBA00023054"/>
    </source>
</evidence>
<dbReference type="Proteomes" id="UP000321175">
    <property type="component" value="Unassembled WGS sequence"/>
</dbReference>
<dbReference type="NCBIfam" id="TIGR03544">
    <property type="entry name" value="DivI1A_domain"/>
    <property type="match status" value="1"/>
</dbReference>
<dbReference type="EMBL" id="BJWA01000004">
    <property type="protein sequence ID" value="GEL79776.1"/>
    <property type="molecule type" value="Genomic_DNA"/>
</dbReference>
<evidence type="ECO:0000256" key="1">
    <source>
        <dbReference type="ARBA" id="ARBA00004496"/>
    </source>
</evidence>
<organism evidence="8 9">
    <name type="scientific">Enterococcus mundtii</name>
    <dbReference type="NCBI Taxonomy" id="53346"/>
    <lineage>
        <taxon>Bacteria</taxon>
        <taxon>Bacillati</taxon>
        <taxon>Bacillota</taxon>
        <taxon>Bacilli</taxon>
        <taxon>Lactobacillales</taxon>
        <taxon>Enterococcaceae</taxon>
        <taxon>Enterococcus</taxon>
    </lineage>
</organism>
<dbReference type="InterPro" id="IPR007793">
    <property type="entry name" value="DivIVA_fam"/>
</dbReference>
<comment type="subcellular location">
    <subcellularLocation>
        <location evidence="1">Cytoplasm</location>
    </subcellularLocation>
</comment>
<protein>
    <recommendedName>
        <fullName evidence="11">DivIVA domain-containing protein</fullName>
    </recommendedName>
</protein>
<sequence length="233" mass="26740">MNFNAEQLRKITFPTVSLAGYKKQDVDDFLTHAANDYDVMKETTTELEKKLTLAENQKENLVKVFEKEKSDYLAEINELNAKLDEASKEGRDVHAKKRSFENALIIAQDAALKIEENAELEARRIVEEARIEQENILKEAKVEGNNIKAEAYHLLAEANGKVSEANTYYEEQMTKLESEKEKRTKEIIQLESEANNVRLQIISEYQRAINNLSEGKWQNWINAVKQTVSDGSE</sequence>
<dbReference type="AlphaFoldDB" id="A0A1L8V335"/>
<gene>
    <name evidence="8" type="ORF">A5802_002632</name>
    <name evidence="7" type="ORF">EMU01_09200</name>
</gene>
<evidence type="ECO:0008006" key="11">
    <source>
        <dbReference type="Google" id="ProtNLM"/>
    </source>
</evidence>
<dbReference type="GeneID" id="60998105"/>
<reference evidence="7 10" key="2">
    <citation type="submission" date="2019-07" db="EMBL/GenBank/DDBJ databases">
        <title>Whole genome shotgun sequence of Enterococcus mundtii NBRC 100490.</title>
        <authorList>
            <person name="Hosoyama A."/>
            <person name="Uohara A."/>
            <person name="Ohji S."/>
            <person name="Ichikawa N."/>
        </authorList>
    </citation>
    <scope>NUCLEOTIDE SEQUENCE [LARGE SCALE GENOMIC DNA]</scope>
    <source>
        <strain evidence="7 10">NBRC 100490</strain>
    </source>
</reference>
<feature type="coiled-coil region" evidence="6">
    <location>
        <begin position="37"/>
        <end position="135"/>
    </location>
</feature>
<evidence type="ECO:0000313" key="10">
    <source>
        <dbReference type="Proteomes" id="UP000321175"/>
    </source>
</evidence>
<dbReference type="Pfam" id="PF05103">
    <property type="entry name" value="DivIVA"/>
    <property type="match status" value="1"/>
</dbReference>
<dbReference type="GO" id="GO:0005737">
    <property type="term" value="C:cytoplasm"/>
    <property type="evidence" value="ECO:0007669"/>
    <property type="project" value="UniProtKB-SubCell"/>
</dbReference>
<dbReference type="Gene3D" id="6.10.250.660">
    <property type="match status" value="1"/>
</dbReference>
<comment type="caution">
    <text evidence="8">The sequence shown here is derived from an EMBL/GenBank/DDBJ whole genome shotgun (WGS) entry which is preliminary data.</text>
</comment>
<keyword evidence="5" id="KW-0131">Cell cycle</keyword>